<gene>
    <name evidence="1" type="ORF">DFH08DRAFT_55518</name>
</gene>
<name>A0AAD7E8U6_9AGAR</name>
<keyword evidence="2" id="KW-1185">Reference proteome</keyword>
<dbReference type="EMBL" id="JARIHO010000105">
    <property type="protein sequence ID" value="KAJ7303565.1"/>
    <property type="molecule type" value="Genomic_DNA"/>
</dbReference>
<organism evidence="1 2">
    <name type="scientific">Mycena albidolilacea</name>
    <dbReference type="NCBI Taxonomy" id="1033008"/>
    <lineage>
        <taxon>Eukaryota</taxon>
        <taxon>Fungi</taxon>
        <taxon>Dikarya</taxon>
        <taxon>Basidiomycota</taxon>
        <taxon>Agaricomycotina</taxon>
        <taxon>Agaricomycetes</taxon>
        <taxon>Agaricomycetidae</taxon>
        <taxon>Agaricales</taxon>
        <taxon>Marasmiineae</taxon>
        <taxon>Mycenaceae</taxon>
        <taxon>Mycena</taxon>
    </lineage>
</organism>
<dbReference type="Proteomes" id="UP001218218">
    <property type="component" value="Unassembled WGS sequence"/>
</dbReference>
<reference evidence="1" key="1">
    <citation type="submission" date="2023-03" db="EMBL/GenBank/DDBJ databases">
        <title>Massive genome expansion in bonnet fungi (Mycena s.s.) driven by repeated elements and novel gene families across ecological guilds.</title>
        <authorList>
            <consortium name="Lawrence Berkeley National Laboratory"/>
            <person name="Harder C.B."/>
            <person name="Miyauchi S."/>
            <person name="Viragh M."/>
            <person name="Kuo A."/>
            <person name="Thoen E."/>
            <person name="Andreopoulos B."/>
            <person name="Lu D."/>
            <person name="Skrede I."/>
            <person name="Drula E."/>
            <person name="Henrissat B."/>
            <person name="Morin E."/>
            <person name="Kohler A."/>
            <person name="Barry K."/>
            <person name="LaButti K."/>
            <person name="Morin E."/>
            <person name="Salamov A."/>
            <person name="Lipzen A."/>
            <person name="Mereny Z."/>
            <person name="Hegedus B."/>
            <person name="Baldrian P."/>
            <person name="Stursova M."/>
            <person name="Weitz H."/>
            <person name="Taylor A."/>
            <person name="Grigoriev I.V."/>
            <person name="Nagy L.G."/>
            <person name="Martin F."/>
            <person name="Kauserud H."/>
        </authorList>
    </citation>
    <scope>NUCLEOTIDE SEQUENCE</scope>
    <source>
        <strain evidence="1">CBHHK002</strain>
    </source>
</reference>
<comment type="caution">
    <text evidence="1">The sequence shown here is derived from an EMBL/GenBank/DDBJ whole genome shotgun (WGS) entry which is preliminary data.</text>
</comment>
<accession>A0AAD7E8U6</accession>
<sequence>MSTPALPRELELEIFTTAAIMYEETIPVLLRVARRVLAWIEPFLYKTLIFRGREKHRLIDAIQALQQRSPDFIREHVRHVFVLLPNEELDRDLLALLAMCSGVQDLVLWNLTPKMLPFLPLPLRRLSLPLRLILPSRTDIISGPFLSNLTHLDVHAIRGLAAWIGDLPSLTHLAIYNPRDSSRPLLHNLIQASKRLRVLVLVFTLRRFSSQFIGPHSQIIDDPRVVLMRTKNDLLYHYSDWKSGVAGGRDFWAYAEEFLDMKQSDPSIATQVCDHPAYAYAEDEE</sequence>
<evidence type="ECO:0000313" key="2">
    <source>
        <dbReference type="Proteomes" id="UP001218218"/>
    </source>
</evidence>
<dbReference type="AlphaFoldDB" id="A0AAD7E8U6"/>
<proteinExistence type="predicted"/>
<evidence type="ECO:0000313" key="1">
    <source>
        <dbReference type="EMBL" id="KAJ7303565.1"/>
    </source>
</evidence>
<protein>
    <submittedName>
        <fullName evidence="1">Uncharacterized protein</fullName>
    </submittedName>
</protein>